<dbReference type="EMBL" id="LAZR01033290">
    <property type="protein sequence ID" value="KKL48529.1"/>
    <property type="molecule type" value="Genomic_DNA"/>
</dbReference>
<dbReference type="PROSITE" id="PS51419">
    <property type="entry name" value="RAB"/>
    <property type="match status" value="1"/>
</dbReference>
<dbReference type="SMART" id="SM00175">
    <property type="entry name" value="RAB"/>
    <property type="match status" value="1"/>
</dbReference>
<dbReference type="NCBIfam" id="TIGR00231">
    <property type="entry name" value="small_GTP"/>
    <property type="match status" value="1"/>
</dbReference>
<dbReference type="Gene3D" id="3.40.50.300">
    <property type="entry name" value="P-loop containing nucleotide triphosphate hydrolases"/>
    <property type="match status" value="1"/>
</dbReference>
<reference evidence="3" key="1">
    <citation type="journal article" date="2015" name="Nature">
        <title>Complex archaea that bridge the gap between prokaryotes and eukaryotes.</title>
        <authorList>
            <person name="Spang A."/>
            <person name="Saw J.H."/>
            <person name="Jorgensen S.L."/>
            <person name="Zaremba-Niedzwiedzka K."/>
            <person name="Martijn J."/>
            <person name="Lind A.E."/>
            <person name="van Eijk R."/>
            <person name="Schleper C."/>
            <person name="Guy L."/>
            <person name="Ettema T.J."/>
        </authorList>
    </citation>
    <scope>NUCLEOTIDE SEQUENCE</scope>
</reference>
<organism evidence="3">
    <name type="scientific">marine sediment metagenome</name>
    <dbReference type="NCBI Taxonomy" id="412755"/>
    <lineage>
        <taxon>unclassified sequences</taxon>
        <taxon>metagenomes</taxon>
        <taxon>ecological metagenomes</taxon>
    </lineage>
</organism>
<dbReference type="FunFam" id="3.40.50.300:FF:001447">
    <property type="entry name" value="Ras-related protein Rab-1B"/>
    <property type="match status" value="1"/>
</dbReference>
<dbReference type="PRINTS" id="PR00449">
    <property type="entry name" value="RASTRNSFRMNG"/>
</dbReference>
<evidence type="ECO:0000313" key="3">
    <source>
        <dbReference type="EMBL" id="KKL48529.1"/>
    </source>
</evidence>
<accession>A0A0F9CHD6</accession>
<dbReference type="PANTHER" id="PTHR47977">
    <property type="entry name" value="RAS-RELATED PROTEIN RAB"/>
    <property type="match status" value="1"/>
</dbReference>
<evidence type="ECO:0000256" key="1">
    <source>
        <dbReference type="ARBA" id="ARBA00022741"/>
    </source>
</evidence>
<name>A0A0F9CHD6_9ZZZZ</name>
<sequence length="176" mass="19944">MSSFTSTFKIVLFGDSQTGKTTLAHRFLTNLFKEDISMTLGVDFLLKAVELEGEKVKLQIWDFAGEERFRFLFPSYLRGASGGIFMYDITNYGSLAHVDDWLAIIEKELNYKLPIVFVGGKTDLFHLKEISTKKAMEIAKSKGADGYIECSSKNGENVHKVFNLLTKLILKNRDLK</sequence>
<dbReference type="InterPro" id="IPR005225">
    <property type="entry name" value="Small_GTP-bd"/>
</dbReference>
<dbReference type="AlphaFoldDB" id="A0A0F9CHD6"/>
<dbReference type="InterPro" id="IPR050227">
    <property type="entry name" value="Rab"/>
</dbReference>
<comment type="caution">
    <text evidence="3">The sequence shown here is derived from an EMBL/GenBank/DDBJ whole genome shotgun (WGS) entry which is preliminary data.</text>
</comment>
<dbReference type="InterPro" id="IPR027417">
    <property type="entry name" value="P-loop_NTPase"/>
</dbReference>
<keyword evidence="2" id="KW-0342">GTP-binding</keyword>
<dbReference type="CDD" id="cd00154">
    <property type="entry name" value="Rab"/>
    <property type="match status" value="1"/>
</dbReference>
<dbReference type="PROSITE" id="PS51421">
    <property type="entry name" value="RAS"/>
    <property type="match status" value="1"/>
</dbReference>
<dbReference type="Pfam" id="PF00071">
    <property type="entry name" value="Ras"/>
    <property type="match status" value="1"/>
</dbReference>
<keyword evidence="1" id="KW-0547">Nucleotide-binding</keyword>
<dbReference type="SUPFAM" id="SSF52540">
    <property type="entry name" value="P-loop containing nucleoside triphosphate hydrolases"/>
    <property type="match status" value="1"/>
</dbReference>
<dbReference type="InterPro" id="IPR001806">
    <property type="entry name" value="Small_GTPase"/>
</dbReference>
<evidence type="ECO:0000256" key="2">
    <source>
        <dbReference type="ARBA" id="ARBA00023134"/>
    </source>
</evidence>
<proteinExistence type="predicted"/>
<dbReference type="SMART" id="SM00173">
    <property type="entry name" value="RAS"/>
    <property type="match status" value="1"/>
</dbReference>
<dbReference type="GO" id="GO:0005525">
    <property type="term" value="F:GTP binding"/>
    <property type="evidence" value="ECO:0007669"/>
    <property type="project" value="UniProtKB-KW"/>
</dbReference>
<protein>
    <recommendedName>
        <fullName evidence="4">GTP-binding protein</fullName>
    </recommendedName>
</protein>
<gene>
    <name evidence="3" type="ORF">LCGC14_2324620</name>
</gene>
<evidence type="ECO:0008006" key="4">
    <source>
        <dbReference type="Google" id="ProtNLM"/>
    </source>
</evidence>
<dbReference type="SMART" id="SM00174">
    <property type="entry name" value="RHO"/>
    <property type="match status" value="1"/>
</dbReference>
<dbReference type="GO" id="GO:0003924">
    <property type="term" value="F:GTPase activity"/>
    <property type="evidence" value="ECO:0007669"/>
    <property type="project" value="InterPro"/>
</dbReference>